<feature type="region of interest" description="Disordered" evidence="10">
    <location>
        <begin position="1"/>
        <end position="36"/>
    </location>
</feature>
<comment type="similarity">
    <text evidence="3">Belongs to the aldose epimerase family.</text>
</comment>
<dbReference type="SUPFAM" id="SSF74650">
    <property type="entry name" value="Galactose mutarotase-like"/>
    <property type="match status" value="2"/>
</dbReference>
<protein>
    <recommendedName>
        <fullName evidence="4">Galactose mutarotase</fullName>
    </recommendedName>
    <alternativeName>
        <fullName evidence="7">Aldose 1-epimerase</fullName>
    </alternativeName>
</protein>
<dbReference type="EMBL" id="VTPC01001283">
    <property type="protein sequence ID" value="KAF2902489.1"/>
    <property type="molecule type" value="Genomic_DNA"/>
</dbReference>
<proteinExistence type="inferred from homology"/>
<comment type="caution">
    <text evidence="11">The sequence shown here is derived from an EMBL/GenBank/DDBJ whole genome shotgun (WGS) entry which is preliminary data.</text>
</comment>
<dbReference type="GO" id="GO:0004034">
    <property type="term" value="F:aldose 1-epimerase activity"/>
    <property type="evidence" value="ECO:0007669"/>
    <property type="project" value="UniProtKB-EC"/>
</dbReference>
<dbReference type="UniPathway" id="UPA00214"/>
<evidence type="ECO:0000256" key="9">
    <source>
        <dbReference type="SAM" id="Coils"/>
    </source>
</evidence>
<dbReference type="GO" id="GO:0033499">
    <property type="term" value="P:galactose catabolic process via UDP-galactose, Leloir pathway"/>
    <property type="evidence" value="ECO:0007669"/>
    <property type="project" value="TreeGrafter"/>
</dbReference>
<dbReference type="Pfam" id="PF01263">
    <property type="entry name" value="Aldose_epim"/>
    <property type="match status" value="1"/>
</dbReference>
<evidence type="ECO:0000256" key="3">
    <source>
        <dbReference type="ARBA" id="ARBA00006206"/>
    </source>
</evidence>
<comment type="pathway">
    <text evidence="2">Carbohydrate metabolism; galactose metabolism.</text>
</comment>
<dbReference type="InterPro" id="IPR008183">
    <property type="entry name" value="Aldose_1/G6P_1-epimerase"/>
</dbReference>
<evidence type="ECO:0000313" key="11">
    <source>
        <dbReference type="EMBL" id="KAF2902489.1"/>
    </source>
</evidence>
<dbReference type="GO" id="GO:0030246">
    <property type="term" value="F:carbohydrate binding"/>
    <property type="evidence" value="ECO:0007669"/>
    <property type="project" value="InterPro"/>
</dbReference>
<accession>A0A8K0GJP6</accession>
<evidence type="ECO:0000256" key="4">
    <source>
        <dbReference type="ARBA" id="ARBA00021023"/>
    </source>
</evidence>
<dbReference type="Gene3D" id="2.70.98.10">
    <property type="match status" value="2"/>
</dbReference>
<organism evidence="11 12">
    <name type="scientific">Ignelater luminosus</name>
    <name type="common">Cucubano</name>
    <name type="synonym">Pyrophorus luminosus</name>
    <dbReference type="NCBI Taxonomy" id="2038154"/>
    <lineage>
        <taxon>Eukaryota</taxon>
        <taxon>Metazoa</taxon>
        <taxon>Ecdysozoa</taxon>
        <taxon>Arthropoda</taxon>
        <taxon>Hexapoda</taxon>
        <taxon>Insecta</taxon>
        <taxon>Pterygota</taxon>
        <taxon>Neoptera</taxon>
        <taxon>Endopterygota</taxon>
        <taxon>Coleoptera</taxon>
        <taxon>Polyphaga</taxon>
        <taxon>Elateriformia</taxon>
        <taxon>Elateroidea</taxon>
        <taxon>Elateridae</taxon>
        <taxon>Agrypninae</taxon>
        <taxon>Pyrophorini</taxon>
        <taxon>Ignelater</taxon>
    </lineage>
</organism>
<feature type="coiled-coil region" evidence="9">
    <location>
        <begin position="484"/>
        <end position="518"/>
    </location>
</feature>
<dbReference type="AlphaFoldDB" id="A0A8K0GJP6"/>
<reference evidence="11" key="1">
    <citation type="submission" date="2019-08" db="EMBL/GenBank/DDBJ databases">
        <title>The genome of the North American firefly Photinus pyralis.</title>
        <authorList>
            <consortium name="Photinus pyralis genome working group"/>
            <person name="Fallon T.R."/>
            <person name="Sander Lower S.E."/>
            <person name="Weng J.-K."/>
        </authorList>
    </citation>
    <scope>NUCLEOTIDE SEQUENCE</scope>
    <source>
        <strain evidence="11">TRF0915ILg1</strain>
        <tissue evidence="11">Whole body</tissue>
    </source>
</reference>
<comment type="function">
    <text evidence="8">Mutarotase that catalyzes the interconversion of beta-D-galactose and alpha-D-galactose during galactose metabolism. Beta-D-galactose is metabolized in the liver into glucose 1-phosphate, the primary metabolic fuel, by the action of four enzymes that constitute the Leloir pathway: GALM, GALK1 (galactokinase), GALT (galactose-1-phosphate uridylyltransferase) and GALE (UDP-galactose-4'-epimerase). Involved in the maintenance of the equilibrium between the beta- and alpha-anomers of galactose, therefore ensuring a sufficient supply of the alpha-anomer for GALK1. Also active on D-glucose although shows a preference for galactose over glucose.</text>
</comment>
<evidence type="ECO:0000256" key="5">
    <source>
        <dbReference type="ARBA" id="ARBA00023235"/>
    </source>
</evidence>
<keyword evidence="12" id="KW-1185">Reference proteome</keyword>
<evidence type="ECO:0000256" key="8">
    <source>
        <dbReference type="ARBA" id="ARBA00045743"/>
    </source>
</evidence>
<sequence length="606" mass="68966">MAAELENPTPSVLTESKTAPKSVHSQHSKTKNTGSAHVIHKNTKHIKLEEDFFGYFVDGFGKVHNIKRFTWINHNCIRAQVITYGARIISLRLPSRKHYIDDVVLGFDNMDGYLCNGDLHLGAIIGRVAGKIENGTCVINNKQHWLSVNDGSDHCDGGFKGLDKVVWVPNVQDSKVMLSYVSKDLDEGYPGDLFIRITFELSTKNEFTIDMEAFTTRHTIINLSNLLYFNLGGHGSGPEELCKHIVSINANCYLPLMDNGLPSGEILNVIYTKNDFQVPKLLKNEMGIEPDDGYDEHMCVNRGIDQGLCFVARALHPPSGRILEMYSNQCGVHFSTAKHFGYGVVNIPLSVTASKDQNELNRDDDVFQLIDKLHSHIADTLSMDSKCNYEELKDLIHKLHKMKSKEERSSTFSHPSAGHSTLNSVYSEKEDITLTPVQAKYLEGMMNATQRDTPTNYKELEEVIRSILDTVTIKDELEIHSKRHESVEIIKNEAEFKNDELEKQMEKSKSQADSILKKKGIIRMNNKMQCCCKDERIHGKNNAIYKRHGAMCFQSENYPNAIYHKNFPNCELRPGETYRHTIVYKFWIQSGDPNKWLRRNITLPRN</sequence>
<name>A0A8K0GJP6_IGNLU</name>
<dbReference type="CDD" id="cd09019">
    <property type="entry name" value="galactose_mutarotase_like"/>
    <property type="match status" value="1"/>
</dbReference>
<dbReference type="InterPro" id="IPR014718">
    <property type="entry name" value="GH-type_carb-bd"/>
</dbReference>
<evidence type="ECO:0000256" key="7">
    <source>
        <dbReference type="ARBA" id="ARBA00032729"/>
    </source>
</evidence>
<dbReference type="Proteomes" id="UP000801492">
    <property type="component" value="Unassembled WGS sequence"/>
</dbReference>
<feature type="compositionally biased region" description="Polar residues" evidence="10">
    <location>
        <begin position="8"/>
        <end position="23"/>
    </location>
</feature>
<keyword evidence="9" id="KW-0175">Coiled coil</keyword>
<dbReference type="InterPro" id="IPR047215">
    <property type="entry name" value="Galactose_mutarotase-like"/>
</dbReference>
<evidence type="ECO:0000256" key="10">
    <source>
        <dbReference type="SAM" id="MobiDB-lite"/>
    </source>
</evidence>
<evidence type="ECO:0000256" key="2">
    <source>
        <dbReference type="ARBA" id="ARBA00004947"/>
    </source>
</evidence>
<evidence type="ECO:0000256" key="1">
    <source>
        <dbReference type="ARBA" id="ARBA00001712"/>
    </source>
</evidence>
<evidence type="ECO:0000256" key="6">
    <source>
        <dbReference type="ARBA" id="ARBA00023277"/>
    </source>
</evidence>
<keyword evidence="6" id="KW-0119">Carbohydrate metabolism</keyword>
<dbReference type="PANTHER" id="PTHR10091:SF0">
    <property type="entry name" value="GALACTOSE MUTAROTASE"/>
    <property type="match status" value="1"/>
</dbReference>
<keyword evidence="5" id="KW-0413">Isomerase</keyword>
<dbReference type="GO" id="GO:0006006">
    <property type="term" value="P:glucose metabolic process"/>
    <property type="evidence" value="ECO:0007669"/>
    <property type="project" value="TreeGrafter"/>
</dbReference>
<dbReference type="InterPro" id="IPR011013">
    <property type="entry name" value="Gal_mutarotase_sf_dom"/>
</dbReference>
<comment type="catalytic activity">
    <reaction evidence="1">
        <text>alpha-D-galactose = beta-D-galactose</text>
        <dbReference type="Rhea" id="RHEA:28675"/>
        <dbReference type="ChEBI" id="CHEBI:27667"/>
        <dbReference type="ChEBI" id="CHEBI:28061"/>
        <dbReference type="EC" id="5.1.3.3"/>
    </reaction>
    <physiologicalReaction direction="right-to-left" evidence="1">
        <dbReference type="Rhea" id="RHEA:28677"/>
    </physiologicalReaction>
</comment>
<dbReference type="PANTHER" id="PTHR10091">
    <property type="entry name" value="ALDOSE-1-EPIMERASE"/>
    <property type="match status" value="1"/>
</dbReference>
<gene>
    <name evidence="11" type="ORF">ILUMI_03697</name>
</gene>
<evidence type="ECO:0000313" key="12">
    <source>
        <dbReference type="Proteomes" id="UP000801492"/>
    </source>
</evidence>
<dbReference type="OrthoDB" id="274691at2759"/>